<evidence type="ECO:0008006" key="3">
    <source>
        <dbReference type="Google" id="ProtNLM"/>
    </source>
</evidence>
<gene>
    <name evidence="1" type="ORF">JCM19235_609</name>
</gene>
<dbReference type="Pfam" id="PF11859">
    <property type="entry name" value="DUF3379"/>
    <property type="match status" value="1"/>
</dbReference>
<sequence length="239" mass="26590">MDELEFRRRVMSDPKARDPELLEATKNSEANAKYLEEILGLDARIEQAMKVDVPDDLADRILFNQPPENNVVKVSFSKRALSLAASVAFAFGLLVGQVNWGNVVVSDAQASLPEMAMEHFNAEKSFIESLDENPSKDQINAKLLPFAYQLGQSFPYHVFYINHCGFGDSNAMHIVFEGEKGKVTMFLTRIPTEQVENFDKDGMSGMVKPMGDASFVLVGEEGENLDKIGEKINKILNPA</sequence>
<name>A0A090S9F2_9VIBR</name>
<organism evidence="1 2">
    <name type="scientific">Vibrio maritimus</name>
    <dbReference type="NCBI Taxonomy" id="990268"/>
    <lineage>
        <taxon>Bacteria</taxon>
        <taxon>Pseudomonadati</taxon>
        <taxon>Pseudomonadota</taxon>
        <taxon>Gammaproteobacteria</taxon>
        <taxon>Vibrionales</taxon>
        <taxon>Vibrionaceae</taxon>
        <taxon>Vibrio</taxon>
    </lineage>
</organism>
<dbReference type="InterPro" id="IPR021806">
    <property type="entry name" value="DUF3379"/>
</dbReference>
<keyword evidence="2" id="KW-1185">Reference proteome</keyword>
<dbReference type="Proteomes" id="UP000029228">
    <property type="component" value="Unassembled WGS sequence"/>
</dbReference>
<accession>A0A090S9F2</accession>
<evidence type="ECO:0000313" key="2">
    <source>
        <dbReference type="Proteomes" id="UP000029228"/>
    </source>
</evidence>
<protein>
    <recommendedName>
        <fullName evidence="3">Chemotaxis protein</fullName>
    </recommendedName>
</protein>
<dbReference type="STRING" id="990268.JCM19235_609"/>
<reference evidence="1 2" key="1">
    <citation type="submission" date="2014-09" db="EMBL/GenBank/DDBJ databases">
        <title>Vibrio maritimus JCM 19235. (C45) whole genome shotgun sequence.</title>
        <authorList>
            <person name="Sawabe T."/>
            <person name="Meirelles P."/>
            <person name="Nakanishi M."/>
            <person name="Sayaka M."/>
            <person name="Hattori M."/>
            <person name="Ohkuma M."/>
        </authorList>
    </citation>
    <scope>NUCLEOTIDE SEQUENCE [LARGE SCALE GENOMIC DNA]</scope>
    <source>
        <strain evidence="2">JCM19235</strain>
    </source>
</reference>
<dbReference type="OrthoDB" id="6195578at2"/>
<evidence type="ECO:0000313" key="1">
    <source>
        <dbReference type="EMBL" id="GAL23134.1"/>
    </source>
</evidence>
<proteinExistence type="predicted"/>
<dbReference type="EMBL" id="BBMR01000018">
    <property type="protein sequence ID" value="GAL23134.1"/>
    <property type="molecule type" value="Genomic_DNA"/>
</dbReference>
<comment type="caution">
    <text evidence="1">The sequence shown here is derived from an EMBL/GenBank/DDBJ whole genome shotgun (WGS) entry which is preliminary data.</text>
</comment>
<dbReference type="AlphaFoldDB" id="A0A090S9F2"/>